<accession>A0A917S646</accession>
<evidence type="ECO:0000259" key="1">
    <source>
        <dbReference type="PROSITE" id="PS51704"/>
    </source>
</evidence>
<dbReference type="Proteomes" id="UP000613840">
    <property type="component" value="Unassembled WGS sequence"/>
</dbReference>
<gene>
    <name evidence="2" type="ORF">GCM10011575_19740</name>
</gene>
<name>A0A917S646_9ACTN</name>
<dbReference type="SUPFAM" id="SSF51695">
    <property type="entry name" value="PLC-like phosphodiesterases"/>
    <property type="match status" value="1"/>
</dbReference>
<dbReference type="PROSITE" id="PS51704">
    <property type="entry name" value="GP_PDE"/>
    <property type="match status" value="1"/>
</dbReference>
<reference evidence="2" key="1">
    <citation type="journal article" date="2014" name="Int. J. Syst. Evol. Microbiol.">
        <title>Complete genome sequence of Corynebacterium casei LMG S-19264T (=DSM 44701T), isolated from a smear-ripened cheese.</title>
        <authorList>
            <consortium name="US DOE Joint Genome Institute (JGI-PGF)"/>
            <person name="Walter F."/>
            <person name="Albersmeier A."/>
            <person name="Kalinowski J."/>
            <person name="Ruckert C."/>
        </authorList>
    </citation>
    <scope>NUCLEOTIDE SEQUENCE</scope>
    <source>
        <strain evidence="2">CGMCC 4.7306</strain>
    </source>
</reference>
<dbReference type="PANTHER" id="PTHR46211:SF1">
    <property type="entry name" value="GLYCEROPHOSPHODIESTER PHOSPHODIESTERASE, CYTOPLASMIC"/>
    <property type="match status" value="1"/>
</dbReference>
<dbReference type="AlphaFoldDB" id="A0A917S646"/>
<comment type="caution">
    <text evidence="2">The sequence shown here is derived from an EMBL/GenBank/DDBJ whole genome shotgun (WGS) entry which is preliminary data.</text>
</comment>
<dbReference type="PANTHER" id="PTHR46211">
    <property type="entry name" value="GLYCEROPHOSPHORYL DIESTER PHOSPHODIESTERASE"/>
    <property type="match status" value="1"/>
</dbReference>
<dbReference type="InterPro" id="IPR017946">
    <property type="entry name" value="PLC-like_Pdiesterase_TIM-brl"/>
</dbReference>
<dbReference type="Gene3D" id="3.20.20.190">
    <property type="entry name" value="Phosphatidylinositol (PI) phosphodiesterase"/>
    <property type="match status" value="1"/>
</dbReference>
<dbReference type="InterPro" id="IPR030395">
    <property type="entry name" value="GP_PDE_dom"/>
</dbReference>
<protein>
    <submittedName>
        <fullName evidence="2">Glycerophosphoryl diester phosphodiesterase</fullName>
    </submittedName>
</protein>
<proteinExistence type="predicted"/>
<keyword evidence="3" id="KW-1185">Reference proteome</keyword>
<dbReference type="CDD" id="cd08556">
    <property type="entry name" value="GDPD"/>
    <property type="match status" value="1"/>
</dbReference>
<dbReference type="GO" id="GO:0006629">
    <property type="term" value="P:lipid metabolic process"/>
    <property type="evidence" value="ECO:0007669"/>
    <property type="project" value="InterPro"/>
</dbReference>
<evidence type="ECO:0000313" key="2">
    <source>
        <dbReference type="EMBL" id="GGL61206.1"/>
    </source>
</evidence>
<dbReference type="GO" id="GO:0008081">
    <property type="term" value="F:phosphoric diester hydrolase activity"/>
    <property type="evidence" value="ECO:0007669"/>
    <property type="project" value="InterPro"/>
</dbReference>
<dbReference type="Pfam" id="PF03009">
    <property type="entry name" value="GDPD"/>
    <property type="match status" value="1"/>
</dbReference>
<feature type="domain" description="GP-PDE" evidence="1">
    <location>
        <begin position="16"/>
        <end position="247"/>
    </location>
</feature>
<organism evidence="2 3">
    <name type="scientific">Microlunatus endophyticus</name>
    <dbReference type="NCBI Taxonomy" id="1716077"/>
    <lineage>
        <taxon>Bacteria</taxon>
        <taxon>Bacillati</taxon>
        <taxon>Actinomycetota</taxon>
        <taxon>Actinomycetes</taxon>
        <taxon>Propionibacteriales</taxon>
        <taxon>Propionibacteriaceae</taxon>
        <taxon>Microlunatus</taxon>
    </lineage>
</organism>
<reference evidence="2" key="2">
    <citation type="submission" date="2020-09" db="EMBL/GenBank/DDBJ databases">
        <authorList>
            <person name="Sun Q."/>
            <person name="Zhou Y."/>
        </authorList>
    </citation>
    <scope>NUCLEOTIDE SEQUENCE</scope>
    <source>
        <strain evidence="2">CGMCC 4.7306</strain>
    </source>
</reference>
<sequence>MTRLGLRERFTRGGAFHAVAHRGDPRHHRENTLPSIDAAIDAGAEVVEIDIKTTADAAVVVLHDDTLERLWGVPRPITGISKPDLDKIGDDDHRIPLLSEVLEHIGRSSAALLIDMDDPAWAAPGLAVVGESLAAGIIAPDQVLWCGRPDSLTIIRDADPEARIIFSWDESDADGRLPAESMINELSPEAFNPHWPMINDAVMGWATDHGLAITCWTVDDPELMQHLLDRGIDGITTNRIHQLQELRHDR</sequence>
<evidence type="ECO:0000313" key="3">
    <source>
        <dbReference type="Proteomes" id="UP000613840"/>
    </source>
</evidence>
<dbReference type="EMBL" id="BMMZ01000004">
    <property type="protein sequence ID" value="GGL61206.1"/>
    <property type="molecule type" value="Genomic_DNA"/>
</dbReference>